<keyword evidence="2" id="KW-1185">Reference proteome</keyword>
<dbReference type="GeneID" id="98068924"/>
<dbReference type="Proteomes" id="UP000004892">
    <property type="component" value="Unassembled WGS sequence"/>
</dbReference>
<proteinExistence type="predicted"/>
<gene>
    <name evidence="1" type="ORF">HMPREF9449_01349</name>
</gene>
<evidence type="ECO:0000313" key="2">
    <source>
        <dbReference type="Proteomes" id="UP000004892"/>
    </source>
</evidence>
<protein>
    <submittedName>
        <fullName evidence="1">Uncharacterized protein</fullName>
    </submittedName>
</protein>
<dbReference type="EMBL" id="ADMC01000019">
    <property type="protein sequence ID" value="EHP48151.1"/>
    <property type="molecule type" value="Genomic_DNA"/>
</dbReference>
<dbReference type="AlphaFoldDB" id="H1DGG3"/>
<dbReference type="RefSeq" id="WP_009136497.1">
    <property type="nucleotide sequence ID" value="NZ_JH594596.1"/>
</dbReference>
<evidence type="ECO:0000313" key="1">
    <source>
        <dbReference type="EMBL" id="EHP48151.1"/>
    </source>
</evidence>
<sequence>MKSIFLFLLFSLFGRGDKITSSKPLKDSVRITVDRAYCPVYPEDTINYIGYVYLEITVINRSDNVICVYMPQIPPPPPSERDGFDCFGVFQSDTLELCTAYCSLILEPNTLETRQYSYGFIKLDTLYKKYHYTSTREFIRDLVRESRYYFILNKRDTCRAEENPSLNVEFWENPDDMYWGVPGVLRKEKLPEVGLKSSLVSSE</sequence>
<name>H1DGG3_9BACT</name>
<organism evidence="1 2">
    <name type="scientific">Odoribacter laneus YIT 12061</name>
    <dbReference type="NCBI Taxonomy" id="742817"/>
    <lineage>
        <taxon>Bacteria</taxon>
        <taxon>Pseudomonadati</taxon>
        <taxon>Bacteroidota</taxon>
        <taxon>Bacteroidia</taxon>
        <taxon>Bacteroidales</taxon>
        <taxon>Odoribacteraceae</taxon>
        <taxon>Odoribacter</taxon>
    </lineage>
</organism>
<reference evidence="1 2" key="1">
    <citation type="submission" date="2012-01" db="EMBL/GenBank/DDBJ databases">
        <title>The Genome Sequence of Odoribacter laneus YIT 12061.</title>
        <authorList>
            <consortium name="The Broad Institute Genome Sequencing Platform"/>
            <person name="Earl A."/>
            <person name="Ward D."/>
            <person name="Feldgarden M."/>
            <person name="Gevers D."/>
            <person name="Morotomi M."/>
            <person name="Young S.K."/>
            <person name="Zeng Q."/>
            <person name="Gargeya S."/>
            <person name="Fitzgerald M."/>
            <person name="Haas B."/>
            <person name="Abouelleil A."/>
            <person name="Alvarado L."/>
            <person name="Arachchi H.M."/>
            <person name="Berlin A."/>
            <person name="Chapman S.B."/>
            <person name="Gearin G."/>
            <person name="Goldberg J."/>
            <person name="Griggs A."/>
            <person name="Gujja S."/>
            <person name="Hansen M."/>
            <person name="Heiman D."/>
            <person name="Howarth C."/>
            <person name="Larimer J."/>
            <person name="Lui A."/>
            <person name="MacDonald P.J.P."/>
            <person name="McCowen C."/>
            <person name="Montmayeur A."/>
            <person name="Murphy C."/>
            <person name="Neiman D."/>
            <person name="Pearson M."/>
            <person name="Priest M."/>
            <person name="Roberts A."/>
            <person name="Saif S."/>
            <person name="Shea T."/>
            <person name="Sisk P."/>
            <person name="Stolte C."/>
            <person name="Sykes S."/>
            <person name="Wortman J."/>
            <person name="Nusbaum C."/>
            <person name="Birren B."/>
        </authorList>
    </citation>
    <scope>NUCLEOTIDE SEQUENCE [LARGE SCALE GENOMIC DNA]</scope>
    <source>
        <strain evidence="1 2">YIT 12061</strain>
    </source>
</reference>
<accession>H1DGG3</accession>
<dbReference type="HOGENOM" id="CLU_1426685_0_0_10"/>
<comment type="caution">
    <text evidence="1">The sequence shown here is derived from an EMBL/GenBank/DDBJ whole genome shotgun (WGS) entry which is preliminary data.</text>
</comment>
<dbReference type="PATRIC" id="fig|742817.3.peg.1431"/>